<evidence type="ECO:0000256" key="1">
    <source>
        <dbReference type="ARBA" id="ARBA00007626"/>
    </source>
</evidence>
<proteinExistence type="inferred from homology"/>
<evidence type="ECO:0000313" key="6">
    <source>
        <dbReference type="Proteomes" id="UP000029981"/>
    </source>
</evidence>
<feature type="repeat" description="PPR" evidence="3">
    <location>
        <begin position="219"/>
        <end position="249"/>
    </location>
</feature>
<dbReference type="EMBL" id="CM002928">
    <property type="protein sequence ID" value="KGN45238.1"/>
    <property type="molecule type" value="Genomic_DNA"/>
</dbReference>
<dbReference type="GO" id="GO:0006397">
    <property type="term" value="P:mRNA processing"/>
    <property type="evidence" value="ECO:0000318"/>
    <property type="project" value="GO_Central"/>
</dbReference>
<dbReference type="PANTHER" id="PTHR47447">
    <property type="entry name" value="OS03G0856100 PROTEIN"/>
    <property type="match status" value="1"/>
</dbReference>
<accession>A0A0A0K6U8</accession>
<sequence>MVNCTCILLIFPSVPAVSLSLFSTSPTCFSAGNHFIFYQYNQQPEFDFKFNSSESPAVREALDSYCNDRRRSYEFFNWVESECKFDHATETQTRMLDILVSEAIAAYEGLREFKLRDETSFCNLIDALYEGLRFEEFWEVMGKKGVRKDLQSYLLYMDIQCKTGKSWEAVKLYMEMKNKGMKLDVVAYNTAIHAVGISEDVDFTNRVFHEMKGMGCKPNVVTCNTIIKLFCENGRFKDAHVILDQMLKYCPPNVITYHCFFRSLEKLKEILMLSTG</sequence>
<dbReference type="PROSITE" id="PS51375">
    <property type="entry name" value="PPR"/>
    <property type="match status" value="3"/>
</dbReference>
<dbReference type="Proteomes" id="UP000029981">
    <property type="component" value="Chromosome 7"/>
</dbReference>
<dbReference type="Gene3D" id="1.25.40.10">
    <property type="entry name" value="Tetratricopeptide repeat domain"/>
    <property type="match status" value="2"/>
</dbReference>
<evidence type="ECO:0000313" key="5">
    <source>
        <dbReference type="EMBL" id="KGN45238.1"/>
    </source>
</evidence>
<reference evidence="5 6" key="2">
    <citation type="journal article" date="2009" name="PLoS ONE">
        <title>An integrated genetic and cytogenetic map of the cucumber genome.</title>
        <authorList>
            <person name="Ren Y."/>
            <person name="Zhang Z."/>
            <person name="Liu J."/>
            <person name="Staub J.E."/>
            <person name="Han Y."/>
            <person name="Cheng Z."/>
            <person name="Li X."/>
            <person name="Lu J."/>
            <person name="Miao H."/>
            <person name="Kang H."/>
            <person name="Xie B."/>
            <person name="Gu X."/>
            <person name="Wang X."/>
            <person name="Du Y."/>
            <person name="Jin W."/>
            <person name="Huang S."/>
        </authorList>
    </citation>
    <scope>NUCLEOTIDE SEQUENCE [LARGE SCALE GENOMIC DNA]</scope>
    <source>
        <strain evidence="6">cv. 9930</strain>
    </source>
</reference>
<feature type="repeat" description="PPR" evidence="3">
    <location>
        <begin position="184"/>
        <end position="218"/>
    </location>
</feature>
<evidence type="ECO:0008006" key="7">
    <source>
        <dbReference type="Google" id="ProtNLM"/>
    </source>
</evidence>
<gene>
    <name evidence="5" type="ORF">Csa_7G432190</name>
</gene>
<feature type="chain" id="PRO_5001971831" description="Pentacotripeptide-repeat region of PRORP domain-containing protein" evidence="4">
    <location>
        <begin position="17"/>
        <end position="276"/>
    </location>
</feature>
<reference evidence="5 6" key="1">
    <citation type="journal article" date="2009" name="Nat. Genet.">
        <title>The genome of the cucumber, Cucumis sativus L.</title>
        <authorList>
            <person name="Huang S."/>
            <person name="Li R."/>
            <person name="Zhang Z."/>
            <person name="Li L."/>
            <person name="Gu X."/>
            <person name="Fan W."/>
            <person name="Lucas W.J."/>
            <person name="Wang X."/>
            <person name="Xie B."/>
            <person name="Ni P."/>
            <person name="Ren Y."/>
            <person name="Zhu H."/>
            <person name="Li J."/>
            <person name="Lin K."/>
            <person name="Jin W."/>
            <person name="Fei Z."/>
            <person name="Li G."/>
            <person name="Staub J."/>
            <person name="Kilian A."/>
            <person name="van der Vossen E.A."/>
            <person name="Wu Y."/>
            <person name="Guo J."/>
            <person name="He J."/>
            <person name="Jia Z."/>
            <person name="Ren Y."/>
            <person name="Tian G."/>
            <person name="Lu Y."/>
            <person name="Ruan J."/>
            <person name="Qian W."/>
            <person name="Wang M."/>
            <person name="Huang Q."/>
            <person name="Li B."/>
            <person name="Xuan Z."/>
            <person name="Cao J."/>
            <person name="Asan"/>
            <person name="Wu Z."/>
            <person name="Zhang J."/>
            <person name="Cai Q."/>
            <person name="Bai Y."/>
            <person name="Zhao B."/>
            <person name="Han Y."/>
            <person name="Li Y."/>
            <person name="Li X."/>
            <person name="Wang S."/>
            <person name="Shi Q."/>
            <person name="Liu S."/>
            <person name="Cho W.K."/>
            <person name="Kim J.Y."/>
            <person name="Xu Y."/>
            <person name="Heller-Uszynska K."/>
            <person name="Miao H."/>
            <person name="Cheng Z."/>
            <person name="Zhang S."/>
            <person name="Wu J."/>
            <person name="Yang Y."/>
            <person name="Kang H."/>
            <person name="Li M."/>
            <person name="Liang H."/>
            <person name="Ren X."/>
            <person name="Shi Z."/>
            <person name="Wen M."/>
            <person name="Jian M."/>
            <person name="Yang H."/>
            <person name="Zhang G."/>
            <person name="Yang Z."/>
            <person name="Chen R."/>
            <person name="Liu S."/>
            <person name="Li J."/>
            <person name="Ma L."/>
            <person name="Liu H."/>
            <person name="Zhou Y."/>
            <person name="Zhao J."/>
            <person name="Fang X."/>
            <person name="Li G."/>
            <person name="Fang L."/>
            <person name="Li Y."/>
            <person name="Liu D."/>
            <person name="Zheng H."/>
            <person name="Zhang Y."/>
            <person name="Qin N."/>
            <person name="Li Z."/>
            <person name="Yang G."/>
            <person name="Yang S."/>
            <person name="Bolund L."/>
            <person name="Kristiansen K."/>
            <person name="Zheng H."/>
            <person name="Li S."/>
            <person name="Zhang X."/>
            <person name="Yang H."/>
            <person name="Wang J."/>
            <person name="Sun R."/>
            <person name="Zhang B."/>
            <person name="Jiang S."/>
            <person name="Wang J."/>
            <person name="Du Y."/>
            <person name="Li S."/>
        </authorList>
    </citation>
    <scope>NUCLEOTIDE SEQUENCE [LARGE SCALE GENOMIC DNA]</scope>
    <source>
        <strain evidence="6">cv. 9930</strain>
    </source>
</reference>
<organism evidence="5 6">
    <name type="scientific">Cucumis sativus</name>
    <name type="common">Cucumber</name>
    <dbReference type="NCBI Taxonomy" id="3659"/>
    <lineage>
        <taxon>Eukaryota</taxon>
        <taxon>Viridiplantae</taxon>
        <taxon>Streptophyta</taxon>
        <taxon>Embryophyta</taxon>
        <taxon>Tracheophyta</taxon>
        <taxon>Spermatophyta</taxon>
        <taxon>Magnoliopsida</taxon>
        <taxon>eudicotyledons</taxon>
        <taxon>Gunneridae</taxon>
        <taxon>Pentapetalae</taxon>
        <taxon>rosids</taxon>
        <taxon>fabids</taxon>
        <taxon>Cucurbitales</taxon>
        <taxon>Cucurbitaceae</taxon>
        <taxon>Benincaseae</taxon>
        <taxon>Cucumis</taxon>
    </lineage>
</organism>
<dbReference type="Gramene" id="KGN45238">
    <property type="protein sequence ID" value="KGN45238"/>
    <property type="gene ID" value="Csa_7G432190"/>
</dbReference>
<name>A0A0A0K6U8_CUCSA</name>
<evidence type="ECO:0000256" key="4">
    <source>
        <dbReference type="SAM" id="SignalP"/>
    </source>
</evidence>
<evidence type="ECO:0000256" key="2">
    <source>
        <dbReference type="ARBA" id="ARBA00022737"/>
    </source>
</evidence>
<dbReference type="GO" id="GO:0003729">
    <property type="term" value="F:mRNA binding"/>
    <property type="evidence" value="ECO:0000318"/>
    <property type="project" value="GO_Central"/>
</dbReference>
<feature type="signal peptide" evidence="4">
    <location>
        <begin position="1"/>
        <end position="16"/>
    </location>
</feature>
<keyword evidence="4" id="KW-0732">Signal</keyword>
<protein>
    <recommendedName>
        <fullName evidence="7">Pentacotripeptide-repeat region of PRORP domain-containing protein</fullName>
    </recommendedName>
</protein>
<keyword evidence="2" id="KW-0677">Repeat</keyword>
<keyword evidence="6" id="KW-1185">Reference proteome</keyword>
<comment type="similarity">
    <text evidence="1">Belongs to the PPR family. P subfamily.</text>
</comment>
<dbReference type="PANTHER" id="PTHR47447:SF23">
    <property type="entry name" value="PENTACOTRIPEPTIDE-REPEAT REGION OF PRORP DOMAIN-CONTAINING PROTEIN"/>
    <property type="match status" value="1"/>
</dbReference>
<reference evidence="5 6" key="4">
    <citation type="journal article" date="2011" name="BMC Genomics">
        <title>RNA-Seq improves annotation of protein-coding genes in the cucumber genome.</title>
        <authorList>
            <person name="Li Z."/>
            <person name="Zhang Z."/>
            <person name="Yan P."/>
            <person name="Huang S."/>
            <person name="Fei Z."/>
            <person name="Lin K."/>
        </authorList>
    </citation>
    <scope>NUCLEOTIDE SEQUENCE [LARGE SCALE GENOMIC DNA]</scope>
    <source>
        <strain evidence="6">cv. 9930</strain>
    </source>
</reference>
<reference evidence="5 6" key="3">
    <citation type="journal article" date="2010" name="BMC Genomics">
        <title>Transcriptome sequencing and comparative analysis of cucumber flowers with different sex types.</title>
        <authorList>
            <person name="Guo S."/>
            <person name="Zheng Y."/>
            <person name="Joung J.G."/>
            <person name="Liu S."/>
            <person name="Zhang Z."/>
            <person name="Crasta O.R."/>
            <person name="Sobral B.W."/>
            <person name="Xu Y."/>
            <person name="Huang S."/>
            <person name="Fei Z."/>
        </authorList>
    </citation>
    <scope>NUCLEOTIDE SEQUENCE [LARGE SCALE GENOMIC DNA]</scope>
    <source>
        <strain evidence="6">cv. 9930</strain>
    </source>
</reference>
<feature type="repeat" description="PPR" evidence="3">
    <location>
        <begin position="149"/>
        <end position="183"/>
    </location>
</feature>
<evidence type="ECO:0000256" key="3">
    <source>
        <dbReference type="PROSITE-ProRule" id="PRU00708"/>
    </source>
</evidence>
<dbReference type="AlphaFoldDB" id="A0A0A0K6U8"/>
<dbReference type="GO" id="GO:0005737">
    <property type="term" value="C:cytoplasm"/>
    <property type="evidence" value="ECO:0000318"/>
    <property type="project" value="GO_Central"/>
</dbReference>
<dbReference type="OMA" id="ECKFDHA"/>
<dbReference type="InterPro" id="IPR002885">
    <property type="entry name" value="PPR_rpt"/>
</dbReference>
<dbReference type="InterPro" id="IPR011990">
    <property type="entry name" value="TPR-like_helical_dom_sf"/>
</dbReference>
<dbReference type="Pfam" id="PF13812">
    <property type="entry name" value="PPR_3"/>
    <property type="match status" value="1"/>
</dbReference>
<dbReference type="NCBIfam" id="TIGR00756">
    <property type="entry name" value="PPR"/>
    <property type="match status" value="2"/>
</dbReference>